<evidence type="ECO:0000256" key="1">
    <source>
        <dbReference type="SAM" id="MobiDB-lite"/>
    </source>
</evidence>
<keyword evidence="3" id="KW-1185">Reference proteome</keyword>
<protein>
    <submittedName>
        <fullName evidence="2">Uncharacterized protein</fullName>
    </submittedName>
</protein>
<feature type="compositionally biased region" description="Polar residues" evidence="1">
    <location>
        <begin position="12"/>
        <end position="24"/>
    </location>
</feature>
<comment type="caution">
    <text evidence="2">The sequence shown here is derived from an EMBL/GenBank/DDBJ whole genome shotgun (WGS) entry which is preliminary data.</text>
</comment>
<evidence type="ECO:0000313" key="2">
    <source>
        <dbReference type="EMBL" id="KAL1275284.1"/>
    </source>
</evidence>
<sequence length="96" mass="10824">MEMLQDTRHSKNTPTGHFTHTDGQGTPAACVNNSDSCQSENSTTDHVHNTQTRTHSLQLARKILIQLTRLEIFNLIDAAKKPERDAIREQEKLTLS</sequence>
<gene>
    <name evidence="2" type="ORF">QQF64_034907</name>
</gene>
<feature type="compositionally biased region" description="Polar residues" evidence="1">
    <location>
        <begin position="31"/>
        <end position="42"/>
    </location>
</feature>
<evidence type="ECO:0000313" key="3">
    <source>
        <dbReference type="Proteomes" id="UP001558613"/>
    </source>
</evidence>
<dbReference type="EMBL" id="JAYMGO010000004">
    <property type="protein sequence ID" value="KAL1275284.1"/>
    <property type="molecule type" value="Genomic_DNA"/>
</dbReference>
<feature type="region of interest" description="Disordered" evidence="1">
    <location>
        <begin position="1"/>
        <end position="53"/>
    </location>
</feature>
<name>A0ABR3NEC5_9TELE</name>
<organism evidence="2 3">
    <name type="scientific">Cirrhinus molitorella</name>
    <name type="common">mud carp</name>
    <dbReference type="NCBI Taxonomy" id="172907"/>
    <lineage>
        <taxon>Eukaryota</taxon>
        <taxon>Metazoa</taxon>
        <taxon>Chordata</taxon>
        <taxon>Craniata</taxon>
        <taxon>Vertebrata</taxon>
        <taxon>Euteleostomi</taxon>
        <taxon>Actinopterygii</taxon>
        <taxon>Neopterygii</taxon>
        <taxon>Teleostei</taxon>
        <taxon>Ostariophysi</taxon>
        <taxon>Cypriniformes</taxon>
        <taxon>Cyprinidae</taxon>
        <taxon>Labeoninae</taxon>
        <taxon>Labeonini</taxon>
        <taxon>Cirrhinus</taxon>
    </lineage>
</organism>
<accession>A0ABR3NEC5</accession>
<proteinExistence type="predicted"/>
<dbReference type="Proteomes" id="UP001558613">
    <property type="component" value="Unassembled WGS sequence"/>
</dbReference>
<reference evidence="2 3" key="1">
    <citation type="submission" date="2023-09" db="EMBL/GenBank/DDBJ databases">
        <authorList>
            <person name="Wang M."/>
        </authorList>
    </citation>
    <scope>NUCLEOTIDE SEQUENCE [LARGE SCALE GENOMIC DNA]</scope>
    <source>
        <strain evidence="2">GT-2023</strain>
        <tissue evidence="2">Liver</tissue>
    </source>
</reference>